<name>A0ABR2ZXM0_9AGAR</name>
<dbReference type="InterPro" id="IPR027417">
    <property type="entry name" value="P-loop_NTPase"/>
</dbReference>
<proteinExistence type="predicted"/>
<dbReference type="Proteomes" id="UP001437256">
    <property type="component" value="Unassembled WGS sequence"/>
</dbReference>
<keyword evidence="3" id="KW-0472">Membrane</keyword>
<accession>A0ABR2ZXM0</accession>
<evidence type="ECO:0000259" key="4">
    <source>
        <dbReference type="PROSITE" id="PS50893"/>
    </source>
</evidence>
<keyword evidence="2" id="KW-0067">ATP-binding</keyword>
<evidence type="ECO:0000313" key="6">
    <source>
        <dbReference type="Proteomes" id="UP001437256"/>
    </source>
</evidence>
<comment type="caution">
    <text evidence="5">The sequence shown here is derived from an EMBL/GenBank/DDBJ whole genome shotgun (WGS) entry which is preliminary data.</text>
</comment>
<gene>
    <name evidence="5" type="ORF">AAF712_007115</name>
</gene>
<keyword evidence="1" id="KW-0547">Nucleotide-binding</keyword>
<dbReference type="InterPro" id="IPR039421">
    <property type="entry name" value="Type_1_exporter"/>
</dbReference>
<dbReference type="EMBL" id="JBBXMP010000042">
    <property type="protein sequence ID" value="KAL0065812.1"/>
    <property type="molecule type" value="Genomic_DNA"/>
</dbReference>
<sequence>MRGRGRRRAIGKGKGAFDPQDEMKVKSTRIGVWDLYEEKQPELNTPWTSRLNLGTTLEQLFEVVNCLPYVWRMLKDIGSIRSCWAYLALYISLEIVSSLVPALSLWYSSQLLTIVQTAVEQRKVDKDLLLRIAMGRVLCSMVTIILDWGKGKTSRPLNLRIKRHYSGYMFQTMARLDLPTFEDSSIQRQLEEVFTPDSRNSVVWNVVSLAIRLSTTTLRVASQLSVLVAVLRNQRDGPLLAVLSFSQTLITWGTKAPYMPLVWAATTKDEDYIKMEGLKRTIGTMAHRKEIVAGGLWKYMHSGWFALFPEKSCTSSSGPSEFLRCLNKLGSNTSPFFTVYNTVVHGDRFPVSRLLGAPLKELPQIVFTLRAVQYPSSIPLSLASLNLITQTTSSFAHLLTSLFDQTTSVADSLSSIRRLYDIMELPNRITDGSASFPEDQQALRSGISVEFHNVSFRYPESEAYAIHNLSFKIEKGQLCVIVGRNGSGKSTILKLIARLYDPEEGQILVDGRDIRTLKLEDLRRATAVLFQDYTHFPLSIRDNIGYGDPEHALDEDRIERAAQLGGADEFIRKLPDSYDSYLERPVQDLYSNLPEGTKTVFGRSVDFRGLRRAGDMKSSESSGLSGGQMQRIALYVRPASSSLEKVENNATPRSRMFMRTLDEEKNVGLLLFDEPSASLDPTAEHGASFPFSLFVCSGIIPFKICLNDCDGYVDKKR</sequence>
<evidence type="ECO:0000256" key="1">
    <source>
        <dbReference type="ARBA" id="ARBA00022741"/>
    </source>
</evidence>
<dbReference type="InterPro" id="IPR003439">
    <property type="entry name" value="ABC_transporter-like_ATP-bd"/>
</dbReference>
<dbReference type="SUPFAM" id="SSF52540">
    <property type="entry name" value="P-loop containing nucleoside triphosphate hydrolases"/>
    <property type="match status" value="1"/>
</dbReference>
<dbReference type="PANTHER" id="PTHR24221">
    <property type="entry name" value="ATP-BINDING CASSETTE SUB-FAMILY B"/>
    <property type="match status" value="1"/>
</dbReference>
<reference evidence="5 6" key="1">
    <citation type="submission" date="2024-05" db="EMBL/GenBank/DDBJ databases">
        <title>A draft genome resource for the thread blight pathogen Marasmius tenuissimus strain MS-2.</title>
        <authorList>
            <person name="Yulfo-Soto G.E."/>
            <person name="Baruah I.K."/>
            <person name="Amoako-Attah I."/>
            <person name="Bukari Y."/>
            <person name="Meinhardt L.W."/>
            <person name="Bailey B.A."/>
            <person name="Cohen S.P."/>
        </authorList>
    </citation>
    <scope>NUCLEOTIDE SEQUENCE [LARGE SCALE GENOMIC DNA]</scope>
    <source>
        <strain evidence="5 6">MS-2</strain>
    </source>
</reference>
<keyword evidence="3" id="KW-1133">Transmembrane helix</keyword>
<dbReference type="Pfam" id="PF00005">
    <property type="entry name" value="ABC_tran"/>
    <property type="match status" value="1"/>
</dbReference>
<evidence type="ECO:0000313" key="5">
    <source>
        <dbReference type="EMBL" id="KAL0065812.1"/>
    </source>
</evidence>
<keyword evidence="3" id="KW-0812">Transmembrane</keyword>
<dbReference type="Gene3D" id="3.40.50.300">
    <property type="entry name" value="P-loop containing nucleotide triphosphate hydrolases"/>
    <property type="match status" value="1"/>
</dbReference>
<dbReference type="SMART" id="SM00382">
    <property type="entry name" value="AAA"/>
    <property type="match status" value="1"/>
</dbReference>
<evidence type="ECO:0000256" key="2">
    <source>
        <dbReference type="ARBA" id="ARBA00022840"/>
    </source>
</evidence>
<organism evidence="5 6">
    <name type="scientific">Marasmius tenuissimus</name>
    <dbReference type="NCBI Taxonomy" id="585030"/>
    <lineage>
        <taxon>Eukaryota</taxon>
        <taxon>Fungi</taxon>
        <taxon>Dikarya</taxon>
        <taxon>Basidiomycota</taxon>
        <taxon>Agaricomycotina</taxon>
        <taxon>Agaricomycetes</taxon>
        <taxon>Agaricomycetidae</taxon>
        <taxon>Agaricales</taxon>
        <taxon>Marasmiineae</taxon>
        <taxon>Marasmiaceae</taxon>
        <taxon>Marasmius</taxon>
    </lineage>
</organism>
<feature type="domain" description="ABC transporter" evidence="4">
    <location>
        <begin position="449"/>
        <end position="716"/>
    </location>
</feature>
<dbReference type="InterPro" id="IPR003593">
    <property type="entry name" value="AAA+_ATPase"/>
</dbReference>
<evidence type="ECO:0000256" key="3">
    <source>
        <dbReference type="SAM" id="Phobius"/>
    </source>
</evidence>
<dbReference type="PROSITE" id="PS50893">
    <property type="entry name" value="ABC_TRANSPORTER_2"/>
    <property type="match status" value="1"/>
</dbReference>
<feature type="transmembrane region" description="Helical" evidence="3">
    <location>
        <begin position="83"/>
        <end position="108"/>
    </location>
</feature>
<dbReference type="PANTHER" id="PTHR24221:SF646">
    <property type="entry name" value="HAEMOLYSIN SECRETION ATP-BINDING PROTEIN"/>
    <property type="match status" value="1"/>
</dbReference>
<protein>
    <recommendedName>
        <fullName evidence="4">ABC transporter domain-containing protein</fullName>
    </recommendedName>
</protein>
<keyword evidence="6" id="KW-1185">Reference proteome</keyword>